<dbReference type="Proteomes" id="UP001165986">
    <property type="component" value="Unassembled WGS sequence"/>
</dbReference>
<comment type="caution">
    <text evidence="3">The sequence shown here is derived from an EMBL/GenBank/DDBJ whole genome shotgun (WGS) entry which is preliminary data.</text>
</comment>
<dbReference type="EMBL" id="VJXY01000042">
    <property type="protein sequence ID" value="MBD6619527.1"/>
    <property type="molecule type" value="Genomic_DNA"/>
</dbReference>
<organism evidence="3 4">
    <name type="scientific">Komarekiella delphini-convector SJRDD-AB1</name>
    <dbReference type="NCBI Taxonomy" id="2593771"/>
    <lineage>
        <taxon>Bacteria</taxon>
        <taxon>Bacillati</taxon>
        <taxon>Cyanobacteriota</taxon>
        <taxon>Cyanophyceae</taxon>
        <taxon>Nostocales</taxon>
        <taxon>Nostocaceae</taxon>
        <taxon>Komarekiella</taxon>
        <taxon>Komarekiella delphini-convector</taxon>
    </lineage>
</organism>
<dbReference type="RefSeq" id="WP_191760719.1">
    <property type="nucleotide sequence ID" value="NZ_VJXY01000042.1"/>
</dbReference>
<dbReference type="AlphaFoldDB" id="A0AA40VTU0"/>
<dbReference type="SUPFAM" id="SSF55729">
    <property type="entry name" value="Acyl-CoA N-acyltransferases (Nat)"/>
    <property type="match status" value="1"/>
</dbReference>
<dbReference type="InterPro" id="IPR016181">
    <property type="entry name" value="Acyl_CoA_acyltransferase"/>
</dbReference>
<protein>
    <submittedName>
        <fullName evidence="3">GNAT family N-acetyltransferase</fullName>
    </submittedName>
</protein>
<dbReference type="InterPro" id="IPR051531">
    <property type="entry name" value="N-acetyltransferase"/>
</dbReference>
<sequence length="199" mass="22596">MTPLFETERLIIRTWIPESDAEQAFEIYNDPEVTYFLGNGARVPTIELQHQRLLENIERSRRRNNGTGSWAIVDKQTTTIVGTILLKELPDKDCLPTHNYEVGWHLRRASWGKGYATEAGQGMLKYGFSILNLPVIYAVVKPENHASIRVTQRLNMKPMGRTKNYYGIELLLFQLHAPEKKSAEQGGRGAGEQGGRGRE</sequence>
<proteinExistence type="predicted"/>
<dbReference type="InterPro" id="IPR000182">
    <property type="entry name" value="GNAT_dom"/>
</dbReference>
<evidence type="ECO:0000259" key="2">
    <source>
        <dbReference type="PROSITE" id="PS51186"/>
    </source>
</evidence>
<dbReference type="PROSITE" id="PS51186">
    <property type="entry name" value="GNAT"/>
    <property type="match status" value="1"/>
</dbReference>
<dbReference type="PANTHER" id="PTHR43792">
    <property type="entry name" value="GNAT FAMILY, PUTATIVE (AFU_ORTHOLOGUE AFUA_3G00765)-RELATED-RELATED"/>
    <property type="match status" value="1"/>
</dbReference>
<dbReference type="PANTHER" id="PTHR43792:SF1">
    <property type="entry name" value="N-ACETYLTRANSFERASE DOMAIN-CONTAINING PROTEIN"/>
    <property type="match status" value="1"/>
</dbReference>
<feature type="domain" description="N-acetyltransferase" evidence="2">
    <location>
        <begin position="10"/>
        <end position="184"/>
    </location>
</feature>
<feature type="region of interest" description="Disordered" evidence="1">
    <location>
        <begin position="180"/>
        <end position="199"/>
    </location>
</feature>
<dbReference type="Pfam" id="PF13302">
    <property type="entry name" value="Acetyltransf_3"/>
    <property type="match status" value="1"/>
</dbReference>
<evidence type="ECO:0000256" key="1">
    <source>
        <dbReference type="SAM" id="MobiDB-lite"/>
    </source>
</evidence>
<evidence type="ECO:0000313" key="3">
    <source>
        <dbReference type="EMBL" id="MBD6619527.1"/>
    </source>
</evidence>
<accession>A0AA40VTU0</accession>
<reference evidence="3" key="1">
    <citation type="submission" date="2019-07" db="EMBL/GenBank/DDBJ databases">
        <title>Toxilogical consequences of a new and cryptic species of cyanobacteria (Komarekiella delphini-convector) recovered from the epidermis of a bottlenose dolphin and 1500 ft. in the air.</title>
        <authorList>
            <person name="Brown A.O."/>
            <person name="Dvorak P."/>
            <person name="Villanueva C.D."/>
            <person name="Foss A.J."/>
            <person name="Garvey A.D."/>
            <person name="Gibson Q.A."/>
            <person name="Johansen J.R."/>
            <person name="Casamatta D.A."/>
        </authorList>
    </citation>
    <scope>NUCLEOTIDE SEQUENCE</scope>
    <source>
        <strain evidence="3">SJRDD-AB1</strain>
    </source>
</reference>
<feature type="compositionally biased region" description="Gly residues" evidence="1">
    <location>
        <begin position="186"/>
        <end position="199"/>
    </location>
</feature>
<dbReference type="GO" id="GO:0016747">
    <property type="term" value="F:acyltransferase activity, transferring groups other than amino-acyl groups"/>
    <property type="evidence" value="ECO:0007669"/>
    <property type="project" value="InterPro"/>
</dbReference>
<gene>
    <name evidence="3" type="ORF">FNW02_27795</name>
</gene>
<evidence type="ECO:0000313" key="4">
    <source>
        <dbReference type="Proteomes" id="UP001165986"/>
    </source>
</evidence>
<keyword evidence="4" id="KW-1185">Reference proteome</keyword>
<name>A0AA40VTU0_9NOST</name>
<dbReference type="Gene3D" id="3.40.630.30">
    <property type="match status" value="1"/>
</dbReference>